<feature type="binding site" evidence="4 6">
    <location>
        <position position="110"/>
    </location>
    <ligand>
        <name>substrate</name>
    </ligand>
</feature>
<evidence type="ECO:0000256" key="4">
    <source>
        <dbReference type="HAMAP-Rule" id="MF_00171"/>
    </source>
</evidence>
<dbReference type="GO" id="GO:0003723">
    <property type="term" value="F:RNA binding"/>
    <property type="evidence" value="ECO:0007669"/>
    <property type="project" value="InterPro"/>
</dbReference>
<evidence type="ECO:0000256" key="2">
    <source>
        <dbReference type="ARBA" id="ARBA00022694"/>
    </source>
</evidence>
<dbReference type="HAMAP" id="MF_00171">
    <property type="entry name" value="TruA"/>
    <property type="match status" value="1"/>
</dbReference>
<comment type="similarity">
    <text evidence="1 4 7">Belongs to the tRNA pseudouridine synthase TruA family.</text>
</comment>
<dbReference type="InterPro" id="IPR020095">
    <property type="entry name" value="PsdUridine_synth_TruA_C"/>
</dbReference>
<reference evidence="9 10" key="1">
    <citation type="submission" date="2011-11" db="EMBL/GenBank/DDBJ databases">
        <title>The Noncontiguous Finished genome of Jonquetella anthropi DSM 22815.</title>
        <authorList>
            <consortium name="US DOE Joint Genome Institute (JGI-PGF)"/>
            <person name="Lucas S."/>
            <person name="Copeland A."/>
            <person name="Lapidus A."/>
            <person name="Glavina del Rio T."/>
            <person name="Dalin E."/>
            <person name="Tice H."/>
            <person name="Bruce D."/>
            <person name="Goodwin L."/>
            <person name="Pitluck S."/>
            <person name="Peters L."/>
            <person name="Mikhailova N."/>
            <person name="Held B."/>
            <person name="Kyrpides N."/>
            <person name="Mavromatis K."/>
            <person name="Ivanova N."/>
            <person name="Markowitz V."/>
            <person name="Cheng J.-F."/>
            <person name="Hugenholtz P."/>
            <person name="Woyke T."/>
            <person name="Wu D."/>
            <person name="Gronow S."/>
            <person name="Wellnitz S."/>
            <person name="Brambilla E."/>
            <person name="Klenk H.-P."/>
            <person name="Eisen J.A."/>
        </authorList>
    </citation>
    <scope>NUCLEOTIDE SEQUENCE [LARGE SCALE GENOMIC DNA]</scope>
    <source>
        <strain evidence="9 10">DSM 22815</strain>
    </source>
</reference>
<evidence type="ECO:0000256" key="5">
    <source>
        <dbReference type="PIRSR" id="PIRSR001430-1"/>
    </source>
</evidence>
<evidence type="ECO:0000256" key="3">
    <source>
        <dbReference type="ARBA" id="ARBA00023235"/>
    </source>
</evidence>
<dbReference type="PIRSF" id="PIRSF001430">
    <property type="entry name" value="tRNA_psdUrid_synth"/>
    <property type="match status" value="1"/>
</dbReference>
<keyword evidence="3 4" id="KW-0413">Isomerase</keyword>
<dbReference type="PANTHER" id="PTHR11142:SF0">
    <property type="entry name" value="TRNA PSEUDOURIDINE SYNTHASE-LIKE 1"/>
    <property type="match status" value="1"/>
</dbReference>
<dbReference type="EMBL" id="CM001376">
    <property type="protein sequence ID" value="EHM13431.1"/>
    <property type="molecule type" value="Genomic_DNA"/>
</dbReference>
<comment type="subunit">
    <text evidence="4">Homodimer.</text>
</comment>
<dbReference type="Proteomes" id="UP000003806">
    <property type="component" value="Chromosome"/>
</dbReference>
<dbReference type="Pfam" id="PF01416">
    <property type="entry name" value="PseudoU_synth_1"/>
    <property type="match status" value="2"/>
</dbReference>
<evidence type="ECO:0000259" key="8">
    <source>
        <dbReference type="Pfam" id="PF01416"/>
    </source>
</evidence>
<dbReference type="AlphaFoldDB" id="H0UL72"/>
<dbReference type="GO" id="GO:0160147">
    <property type="term" value="F:tRNA pseudouridine(38-40) synthase activity"/>
    <property type="evidence" value="ECO:0007669"/>
    <property type="project" value="UniProtKB-EC"/>
</dbReference>
<proteinExistence type="inferred from homology"/>
<dbReference type="InterPro" id="IPR020097">
    <property type="entry name" value="PsdUridine_synth_TruA_a/b_dom"/>
</dbReference>
<organism evidence="9 10">
    <name type="scientific">Jonquetella anthropi DSM 22815</name>
    <dbReference type="NCBI Taxonomy" id="885272"/>
    <lineage>
        <taxon>Bacteria</taxon>
        <taxon>Thermotogati</taxon>
        <taxon>Synergistota</taxon>
        <taxon>Synergistia</taxon>
        <taxon>Synergistales</taxon>
        <taxon>Dethiosulfovibrionaceae</taxon>
        <taxon>Jonquetella</taxon>
    </lineage>
</organism>
<dbReference type="HOGENOM" id="CLU_014673_0_1_0"/>
<dbReference type="RefSeq" id="WP_008523071.1">
    <property type="nucleotide sequence ID" value="NZ_CM001376.1"/>
</dbReference>
<dbReference type="PANTHER" id="PTHR11142">
    <property type="entry name" value="PSEUDOURIDYLATE SYNTHASE"/>
    <property type="match status" value="1"/>
</dbReference>
<dbReference type="Gene3D" id="3.30.70.660">
    <property type="entry name" value="Pseudouridine synthase I, catalytic domain, C-terminal subdomain"/>
    <property type="match status" value="1"/>
</dbReference>
<dbReference type="Gene3D" id="3.30.70.580">
    <property type="entry name" value="Pseudouridine synthase I, catalytic domain, N-terminal subdomain"/>
    <property type="match status" value="1"/>
</dbReference>
<dbReference type="EC" id="5.4.99.12" evidence="4"/>
<dbReference type="SUPFAM" id="SSF55120">
    <property type="entry name" value="Pseudouridine synthase"/>
    <property type="match status" value="1"/>
</dbReference>
<accession>H0UL72</accession>
<comment type="caution">
    <text evidence="4">Lacks conserved residue(s) required for the propagation of feature annotation.</text>
</comment>
<comment type="function">
    <text evidence="4">Formation of pseudouridine at positions 38, 39 and 40 in the anticodon stem and loop of transfer RNAs.</text>
</comment>
<dbReference type="eggNOG" id="COG0101">
    <property type="taxonomic scope" value="Bacteria"/>
</dbReference>
<feature type="domain" description="Pseudouridine synthase I TruA alpha/beta" evidence="8">
    <location>
        <begin position="8"/>
        <end position="99"/>
    </location>
</feature>
<name>H0UL72_9BACT</name>
<protein>
    <recommendedName>
        <fullName evidence="4">tRNA pseudouridine synthase A</fullName>
        <ecNumber evidence="4">5.4.99.12</ecNumber>
    </recommendedName>
    <alternativeName>
        <fullName evidence="4">tRNA pseudouridine(38-40) synthase</fullName>
    </alternativeName>
    <alternativeName>
        <fullName evidence="4">tRNA pseudouridylate synthase I</fullName>
    </alternativeName>
    <alternativeName>
        <fullName evidence="4">tRNA-uridine isomerase I</fullName>
    </alternativeName>
</protein>
<dbReference type="GO" id="GO:0031119">
    <property type="term" value="P:tRNA pseudouridine synthesis"/>
    <property type="evidence" value="ECO:0007669"/>
    <property type="project" value="UniProtKB-UniRule"/>
</dbReference>
<keyword evidence="2 4" id="KW-0819">tRNA processing</keyword>
<dbReference type="FunFam" id="3.30.70.580:FF:000001">
    <property type="entry name" value="tRNA pseudouridine synthase A"/>
    <property type="match status" value="1"/>
</dbReference>
<dbReference type="InterPro" id="IPR020103">
    <property type="entry name" value="PsdUridine_synth_cat_dom_sf"/>
</dbReference>
<keyword evidence="10" id="KW-1185">Reference proteome</keyword>
<dbReference type="STRING" id="885272.JonanDRAFT_1063"/>
<evidence type="ECO:0000313" key="10">
    <source>
        <dbReference type="Proteomes" id="UP000003806"/>
    </source>
</evidence>
<evidence type="ECO:0000256" key="1">
    <source>
        <dbReference type="ARBA" id="ARBA00009375"/>
    </source>
</evidence>
<sequence length="250" mass="28179">MPRYALTVAYDGSKLFGWQIQPGVSSVQGELTRALSLLNGGPVTVTGAGRTDAGVHARGQVASVWLNRPWRGDKLRLAVNANVPDGICVSRVRPCSPSFDARRDAQWRLYRYCVWLASWCPPQIEPWVWWNKVSHWDMDLFAAGCRLLEGRHDFSAFCRQSEVPENPWRRLYSVRFRRRGPLVVVAVCGDAFLTNMVRIMMGNLDDVSRGKRSLDWLAGLLEGGRRSSSAMTAPPSGLTFWRVGYRPKAR</sequence>
<gene>
    <name evidence="4" type="primary">truA</name>
    <name evidence="9" type="ORF">JonanDRAFT_1063</name>
</gene>
<evidence type="ECO:0000313" key="9">
    <source>
        <dbReference type="EMBL" id="EHM13431.1"/>
    </source>
</evidence>
<feature type="domain" description="Pseudouridine synthase I TruA alpha/beta" evidence="8">
    <location>
        <begin position="145"/>
        <end position="245"/>
    </location>
</feature>
<feature type="active site" description="Nucleophile" evidence="4 5">
    <location>
        <position position="52"/>
    </location>
</feature>
<evidence type="ECO:0000256" key="7">
    <source>
        <dbReference type="RuleBase" id="RU003792"/>
    </source>
</evidence>
<dbReference type="InterPro" id="IPR020094">
    <property type="entry name" value="TruA/RsuA/RluB/E/F_N"/>
</dbReference>
<comment type="catalytic activity">
    <reaction evidence="4 7">
        <text>uridine(38/39/40) in tRNA = pseudouridine(38/39/40) in tRNA</text>
        <dbReference type="Rhea" id="RHEA:22376"/>
        <dbReference type="Rhea" id="RHEA-COMP:10085"/>
        <dbReference type="Rhea" id="RHEA-COMP:10087"/>
        <dbReference type="ChEBI" id="CHEBI:65314"/>
        <dbReference type="ChEBI" id="CHEBI:65315"/>
        <dbReference type="EC" id="5.4.99.12"/>
    </reaction>
</comment>
<dbReference type="InterPro" id="IPR001406">
    <property type="entry name" value="PsdUridine_synth_TruA"/>
</dbReference>
<dbReference type="NCBIfam" id="TIGR00071">
    <property type="entry name" value="hisT_truA"/>
    <property type="match status" value="1"/>
</dbReference>
<dbReference type="CDD" id="cd02570">
    <property type="entry name" value="PseudoU_synth_EcTruA"/>
    <property type="match status" value="1"/>
</dbReference>
<dbReference type="OrthoDB" id="9811823at2"/>
<evidence type="ECO:0000256" key="6">
    <source>
        <dbReference type="PIRSR" id="PIRSR001430-2"/>
    </source>
</evidence>